<keyword evidence="2" id="KW-0227">DNA damage</keyword>
<dbReference type="GO" id="GO:0006303">
    <property type="term" value="P:double-strand break repair via nonhomologous end joining"/>
    <property type="evidence" value="ECO:0007669"/>
    <property type="project" value="UniProtKB-ARBA"/>
</dbReference>
<protein>
    <submittedName>
        <fullName evidence="6">DUF3471 domain-containing protein</fullName>
    </submittedName>
</protein>
<reference evidence="6" key="1">
    <citation type="submission" date="2017-02" db="UniProtKB">
        <authorList>
            <consortium name="WormBaseParasite"/>
        </authorList>
    </citation>
    <scope>IDENTIFICATION</scope>
</reference>
<comment type="subcellular location">
    <subcellularLocation>
        <location evidence="1">Nucleus</location>
    </subcellularLocation>
</comment>
<evidence type="ECO:0000256" key="3">
    <source>
        <dbReference type="ARBA" id="ARBA00023204"/>
    </source>
</evidence>
<evidence type="ECO:0000313" key="5">
    <source>
        <dbReference type="Proteomes" id="UP000036681"/>
    </source>
</evidence>
<dbReference type="Gene3D" id="2.170.210.10">
    <property type="entry name" value="DNA double-strand break repair and VJ recombination XRCC4, N-terminal"/>
    <property type="match status" value="1"/>
</dbReference>
<name>A0A0M3IBD6_ASCLU</name>
<keyword evidence="3" id="KW-0234">DNA repair</keyword>
<dbReference type="InterPro" id="IPR038051">
    <property type="entry name" value="XRCC4-like_N_sf"/>
</dbReference>
<evidence type="ECO:0000256" key="1">
    <source>
        <dbReference type="ARBA" id="ARBA00004123"/>
    </source>
</evidence>
<proteinExistence type="predicted"/>
<dbReference type="AlphaFoldDB" id="A0A0M3IBD6"/>
<dbReference type="GO" id="GO:0005634">
    <property type="term" value="C:nucleus"/>
    <property type="evidence" value="ECO:0007669"/>
    <property type="project" value="UniProtKB-SubCell"/>
</dbReference>
<keyword evidence="4" id="KW-0539">Nucleus</keyword>
<evidence type="ECO:0000256" key="2">
    <source>
        <dbReference type="ARBA" id="ARBA00022763"/>
    </source>
</evidence>
<dbReference type="Proteomes" id="UP000036681">
    <property type="component" value="Unplaced"/>
</dbReference>
<organism evidence="5 6">
    <name type="scientific">Ascaris lumbricoides</name>
    <name type="common">Giant roundworm</name>
    <dbReference type="NCBI Taxonomy" id="6252"/>
    <lineage>
        <taxon>Eukaryota</taxon>
        <taxon>Metazoa</taxon>
        <taxon>Ecdysozoa</taxon>
        <taxon>Nematoda</taxon>
        <taxon>Chromadorea</taxon>
        <taxon>Rhabditida</taxon>
        <taxon>Spirurina</taxon>
        <taxon>Ascaridomorpha</taxon>
        <taxon>Ascaridoidea</taxon>
        <taxon>Ascarididae</taxon>
        <taxon>Ascaris</taxon>
    </lineage>
</organism>
<keyword evidence="5" id="KW-1185">Reference proteome</keyword>
<dbReference type="WBParaSite" id="ALUE_0001501801-mRNA-1">
    <property type="protein sequence ID" value="ALUE_0001501801-mRNA-1"/>
    <property type="gene ID" value="ALUE_0001501801"/>
</dbReference>
<evidence type="ECO:0000313" key="6">
    <source>
        <dbReference type="WBParaSite" id="ALUE_0001501801-mRNA-1"/>
    </source>
</evidence>
<accession>A0A0M3IBD6</accession>
<sequence length="164" mass="18706">MDISTGNALLSIAWISAGFSNESRKYAIKLLYQDGRSTTLFTDYRELFVEQVRLSDRFSELNAKLSAPDDVLVAKLEDLFASSSSKYELTAERENVTVNLESTKGKRIFRWRYAGLFFVLVDSSLINLQNCVSVEFRFLALRPTYFTQFGRNLTIQTISVTART</sequence>
<evidence type="ECO:0000256" key="4">
    <source>
        <dbReference type="ARBA" id="ARBA00023242"/>
    </source>
</evidence>